<reference evidence="3" key="1">
    <citation type="submission" date="2023-10" db="EMBL/GenBank/DDBJ databases">
        <title>Genome assembly of Pristionchus species.</title>
        <authorList>
            <person name="Yoshida K."/>
            <person name="Sommer R.J."/>
        </authorList>
    </citation>
    <scope>NUCLEOTIDE SEQUENCE</scope>
    <source>
        <strain evidence="3">RS5133</strain>
    </source>
</reference>
<organism evidence="3 4">
    <name type="scientific">Pristionchus fissidentatus</name>
    <dbReference type="NCBI Taxonomy" id="1538716"/>
    <lineage>
        <taxon>Eukaryota</taxon>
        <taxon>Metazoa</taxon>
        <taxon>Ecdysozoa</taxon>
        <taxon>Nematoda</taxon>
        <taxon>Chromadorea</taxon>
        <taxon>Rhabditida</taxon>
        <taxon>Rhabditina</taxon>
        <taxon>Diplogasteromorpha</taxon>
        <taxon>Diplogasteroidea</taxon>
        <taxon>Neodiplogasteridae</taxon>
        <taxon>Pristionchus</taxon>
    </lineage>
</organism>
<name>A0AAV5W7W7_9BILA</name>
<dbReference type="InterPro" id="IPR016187">
    <property type="entry name" value="CTDL_fold"/>
</dbReference>
<feature type="domain" description="C-type lectin" evidence="2">
    <location>
        <begin position="4"/>
        <end position="92"/>
    </location>
</feature>
<dbReference type="InterPro" id="IPR016186">
    <property type="entry name" value="C-type_lectin-like/link_sf"/>
</dbReference>
<accession>A0AAV5W7W7</accession>
<dbReference type="Proteomes" id="UP001432322">
    <property type="component" value="Unassembled WGS sequence"/>
</dbReference>
<dbReference type="Pfam" id="PF00059">
    <property type="entry name" value="Lectin_C"/>
    <property type="match status" value="1"/>
</dbReference>
<dbReference type="Gene3D" id="3.10.100.10">
    <property type="entry name" value="Mannose-Binding Protein A, subunit A"/>
    <property type="match status" value="2"/>
</dbReference>
<gene>
    <name evidence="3" type="ORF">PFISCL1PPCAC_18183</name>
</gene>
<evidence type="ECO:0000256" key="1">
    <source>
        <dbReference type="ARBA" id="ARBA00023157"/>
    </source>
</evidence>
<dbReference type="PANTHER" id="PTHR22991">
    <property type="entry name" value="PROTEIN CBG13490"/>
    <property type="match status" value="1"/>
</dbReference>
<feature type="non-terminal residue" evidence="3">
    <location>
        <position position="1"/>
    </location>
</feature>
<comment type="caution">
    <text evidence="3">The sequence shown here is derived from an EMBL/GenBank/DDBJ whole genome shotgun (WGS) entry which is preliminary data.</text>
</comment>
<proteinExistence type="predicted"/>
<keyword evidence="4" id="KW-1185">Reference proteome</keyword>
<evidence type="ECO:0000313" key="3">
    <source>
        <dbReference type="EMBL" id="GMT26886.1"/>
    </source>
</evidence>
<dbReference type="InterPro" id="IPR050976">
    <property type="entry name" value="Snaclec"/>
</dbReference>
<dbReference type="AlphaFoldDB" id="A0AAV5W7W7"/>
<sequence length="199" mass="22174">FLPKASAECAADGAHLPFIRNDFENSLYNGILNLFDEVKTQSTFLVLGLVCNPSTRRFEWSDGSTLMYTRNQINLNFDCVEQQQHVVARKWFNDWFRVDDDSTLYTYTILCVKNASPVDAKCGEYSPIDYPKDAGRPCYQIHTESLSWKDAEAQCEADSGALATINSADENKFLWRSAVQAGAVSGAHIGAYKSTSDSA</sequence>
<evidence type="ECO:0000259" key="2">
    <source>
        <dbReference type="Pfam" id="PF00059"/>
    </source>
</evidence>
<keyword evidence="1" id="KW-1015">Disulfide bond</keyword>
<evidence type="ECO:0000313" key="4">
    <source>
        <dbReference type="Proteomes" id="UP001432322"/>
    </source>
</evidence>
<protein>
    <recommendedName>
        <fullName evidence="2">C-type lectin domain-containing protein</fullName>
    </recommendedName>
</protein>
<dbReference type="PANTHER" id="PTHR22991:SF40">
    <property type="entry name" value="PROTEIN CBG13490"/>
    <property type="match status" value="1"/>
</dbReference>
<dbReference type="CDD" id="cd00037">
    <property type="entry name" value="CLECT"/>
    <property type="match status" value="2"/>
</dbReference>
<dbReference type="InterPro" id="IPR001304">
    <property type="entry name" value="C-type_lectin-like"/>
</dbReference>
<dbReference type="SUPFAM" id="SSF56436">
    <property type="entry name" value="C-type lectin-like"/>
    <property type="match status" value="2"/>
</dbReference>
<feature type="non-terminal residue" evidence="3">
    <location>
        <position position="199"/>
    </location>
</feature>
<dbReference type="EMBL" id="BTSY01000005">
    <property type="protein sequence ID" value="GMT26886.1"/>
    <property type="molecule type" value="Genomic_DNA"/>
</dbReference>